<name>T1J5K6_STRMM</name>
<evidence type="ECO:0000256" key="2">
    <source>
        <dbReference type="ARBA" id="ARBA00022475"/>
    </source>
</evidence>
<sequence length="405" mass="45133">MATHAEGDSYTRTNPPPTKTIPMDDNNPNYNNKTTDGIMDIRDENLASIEIAVQSIILVVAIISNSFVFAALCCQRRFRPTSRMYLFMLHLSVADLLVAFLSLLPQLIWDVTFRFQGSDILCRVVKYLQVMVLYLSTYILVMMAVDRCRAVCWSITGHWNSLRAAKLMIVGAWVLAFLAAIPQAIIFGKMEIRPGVHDCWAHFEQPWGEKAYVTWFVLSIFIIPLIVIAASYGFICYTLWIYDEEHGRSGDVIALRAVGNGTGGGDTVTDSCRLYSRRVAGVSNPNPISEAKVKTLKLTFLVVVCFFVCWSPFCITQLVLTFNPPSPDAQIGSVEVILLLLASLNSCTNPWIYVAFSGSLLNQLRMCLGLGLTRPKDIASIGDEEPQPQQQQPTNKLPSTKSEMV</sequence>
<dbReference type="InterPro" id="IPR001817">
    <property type="entry name" value="Vasoprsn_rcpt"/>
</dbReference>
<keyword evidence="6 10" id="KW-0472">Membrane</keyword>
<keyword evidence="9 10" id="KW-0807">Transducer</keyword>
<evidence type="ECO:0000256" key="5">
    <source>
        <dbReference type="ARBA" id="ARBA00023040"/>
    </source>
</evidence>
<evidence type="ECO:0000256" key="9">
    <source>
        <dbReference type="ARBA" id="ARBA00023224"/>
    </source>
</evidence>
<feature type="transmembrane region" description="Helical" evidence="10">
    <location>
        <begin position="298"/>
        <end position="320"/>
    </location>
</feature>
<dbReference type="GO" id="GO:0042277">
    <property type="term" value="F:peptide binding"/>
    <property type="evidence" value="ECO:0007669"/>
    <property type="project" value="TreeGrafter"/>
</dbReference>
<dbReference type="CDD" id="cd15196">
    <property type="entry name" value="7tmA_Vasopressin_Oxytocin"/>
    <property type="match status" value="1"/>
</dbReference>
<dbReference type="SUPFAM" id="SSF81321">
    <property type="entry name" value="Family A G protein-coupled receptor-like"/>
    <property type="match status" value="1"/>
</dbReference>
<dbReference type="GO" id="GO:0005000">
    <property type="term" value="F:vasopressin receptor activity"/>
    <property type="evidence" value="ECO:0007669"/>
    <property type="project" value="InterPro"/>
</dbReference>
<evidence type="ECO:0000256" key="11">
    <source>
        <dbReference type="SAM" id="MobiDB-lite"/>
    </source>
</evidence>
<dbReference type="InterPro" id="IPR000276">
    <property type="entry name" value="GPCR_Rhodpsn"/>
</dbReference>
<dbReference type="Proteomes" id="UP000014500">
    <property type="component" value="Unassembled WGS sequence"/>
</dbReference>
<dbReference type="PANTHER" id="PTHR24241">
    <property type="entry name" value="NEUROPEPTIDE RECEPTOR-RELATED G-PROTEIN COUPLED RECEPTOR"/>
    <property type="match status" value="1"/>
</dbReference>
<feature type="transmembrane region" description="Helical" evidence="10">
    <location>
        <begin position="167"/>
        <end position="187"/>
    </location>
</feature>
<reference evidence="13" key="2">
    <citation type="submission" date="2015-02" db="UniProtKB">
        <authorList>
            <consortium name="EnsemblMetazoa"/>
        </authorList>
    </citation>
    <scope>IDENTIFICATION</scope>
</reference>
<dbReference type="PROSITE" id="PS50262">
    <property type="entry name" value="G_PROTEIN_RECEP_F1_2"/>
    <property type="match status" value="1"/>
</dbReference>
<dbReference type="PhylomeDB" id="T1J5K6"/>
<evidence type="ECO:0000256" key="7">
    <source>
        <dbReference type="ARBA" id="ARBA00023170"/>
    </source>
</evidence>
<dbReference type="GO" id="GO:0032870">
    <property type="term" value="P:cellular response to hormone stimulus"/>
    <property type="evidence" value="ECO:0007669"/>
    <property type="project" value="TreeGrafter"/>
</dbReference>
<dbReference type="PRINTS" id="PR00237">
    <property type="entry name" value="GPCRRHODOPSN"/>
</dbReference>
<dbReference type="OMA" id="RCFFCCC"/>
<feature type="transmembrane region" description="Helical" evidence="10">
    <location>
        <begin position="85"/>
        <end position="107"/>
    </location>
</feature>
<dbReference type="STRING" id="126957.T1J5K6"/>
<keyword evidence="14" id="KW-1185">Reference proteome</keyword>
<evidence type="ECO:0000259" key="12">
    <source>
        <dbReference type="PROSITE" id="PS50262"/>
    </source>
</evidence>
<evidence type="ECO:0000256" key="8">
    <source>
        <dbReference type="ARBA" id="ARBA00023180"/>
    </source>
</evidence>
<evidence type="ECO:0000256" key="10">
    <source>
        <dbReference type="RuleBase" id="RU046427"/>
    </source>
</evidence>
<feature type="domain" description="G-protein coupled receptors family 1 profile" evidence="12">
    <location>
        <begin position="64"/>
        <end position="353"/>
    </location>
</feature>
<feature type="transmembrane region" description="Helical" evidence="10">
    <location>
        <begin position="212"/>
        <end position="240"/>
    </location>
</feature>
<dbReference type="PROSITE" id="PS00237">
    <property type="entry name" value="G_PROTEIN_RECEP_F1_1"/>
    <property type="match status" value="1"/>
</dbReference>
<feature type="region of interest" description="Disordered" evidence="11">
    <location>
        <begin position="379"/>
        <end position="405"/>
    </location>
</feature>
<keyword evidence="5 10" id="KW-0297">G-protein coupled receptor</keyword>
<evidence type="ECO:0000256" key="4">
    <source>
        <dbReference type="ARBA" id="ARBA00022989"/>
    </source>
</evidence>
<dbReference type="EMBL" id="JH431865">
    <property type="status" value="NOT_ANNOTATED_CDS"/>
    <property type="molecule type" value="Genomic_DNA"/>
</dbReference>
<dbReference type="EnsemblMetazoa" id="SMAR008910-RA">
    <property type="protein sequence ID" value="SMAR008910-PA"/>
    <property type="gene ID" value="SMAR008910"/>
</dbReference>
<feature type="transmembrane region" description="Helical" evidence="10">
    <location>
        <begin position="51"/>
        <end position="73"/>
    </location>
</feature>
<dbReference type="PANTHER" id="PTHR24241:SF161">
    <property type="entry name" value="G-PROTEIN COUPLED RECEPTORS FAMILY 1 PROFILE DOMAIN-CONTAINING PROTEIN"/>
    <property type="match status" value="1"/>
</dbReference>
<comment type="similarity">
    <text evidence="10">Belongs to the G-protein coupled receptor 1 family. Vasopressin/oxytocin receptor subfamily.</text>
</comment>
<feature type="transmembrane region" description="Helical" evidence="10">
    <location>
        <begin position="127"/>
        <end position="146"/>
    </location>
</feature>
<evidence type="ECO:0000313" key="14">
    <source>
        <dbReference type="Proteomes" id="UP000014500"/>
    </source>
</evidence>
<feature type="transmembrane region" description="Helical" evidence="10">
    <location>
        <begin position="336"/>
        <end position="356"/>
    </location>
</feature>
<keyword evidence="4 10" id="KW-1133">Transmembrane helix</keyword>
<evidence type="ECO:0000313" key="13">
    <source>
        <dbReference type="EnsemblMetazoa" id="SMAR008910-PA"/>
    </source>
</evidence>
<dbReference type="Gene3D" id="1.20.1070.10">
    <property type="entry name" value="Rhodopsin 7-helix transmembrane proteins"/>
    <property type="match status" value="1"/>
</dbReference>
<protein>
    <recommendedName>
        <fullName evidence="12">G-protein coupled receptors family 1 profile domain-containing protein</fullName>
    </recommendedName>
</protein>
<organism evidence="13 14">
    <name type="scientific">Strigamia maritima</name>
    <name type="common">European centipede</name>
    <name type="synonym">Geophilus maritimus</name>
    <dbReference type="NCBI Taxonomy" id="126957"/>
    <lineage>
        <taxon>Eukaryota</taxon>
        <taxon>Metazoa</taxon>
        <taxon>Ecdysozoa</taxon>
        <taxon>Arthropoda</taxon>
        <taxon>Myriapoda</taxon>
        <taxon>Chilopoda</taxon>
        <taxon>Pleurostigmophora</taxon>
        <taxon>Geophilomorpha</taxon>
        <taxon>Linotaeniidae</taxon>
        <taxon>Strigamia</taxon>
    </lineage>
</organism>
<dbReference type="HOGENOM" id="CLU_009579_15_3_1"/>
<evidence type="ECO:0000256" key="6">
    <source>
        <dbReference type="ARBA" id="ARBA00023136"/>
    </source>
</evidence>
<feature type="region of interest" description="Disordered" evidence="11">
    <location>
        <begin position="1"/>
        <end position="29"/>
    </location>
</feature>
<keyword evidence="3 10" id="KW-0812">Transmembrane</keyword>
<dbReference type="GO" id="GO:0005886">
    <property type="term" value="C:plasma membrane"/>
    <property type="evidence" value="ECO:0007669"/>
    <property type="project" value="UniProtKB-SubCell"/>
</dbReference>
<dbReference type="Pfam" id="PF00001">
    <property type="entry name" value="7tm_1"/>
    <property type="match status" value="1"/>
</dbReference>
<keyword evidence="7 10" id="KW-0675">Receptor</keyword>
<feature type="compositionally biased region" description="Polar residues" evidence="11">
    <location>
        <begin position="394"/>
        <end position="405"/>
    </location>
</feature>
<evidence type="ECO:0000256" key="3">
    <source>
        <dbReference type="ARBA" id="ARBA00022692"/>
    </source>
</evidence>
<dbReference type="AlphaFoldDB" id="T1J5K6"/>
<comment type="subcellular location">
    <subcellularLocation>
        <location evidence="1 10">Cell membrane</location>
        <topology evidence="1 10">Multi-pass membrane protein</topology>
    </subcellularLocation>
</comment>
<keyword evidence="2" id="KW-1003">Cell membrane</keyword>
<dbReference type="InterPro" id="IPR017452">
    <property type="entry name" value="GPCR_Rhodpsn_7TM"/>
</dbReference>
<dbReference type="PRINTS" id="PR00896">
    <property type="entry name" value="VASOPRESSINR"/>
</dbReference>
<accession>T1J5K6</accession>
<dbReference type="eggNOG" id="KOG3656">
    <property type="taxonomic scope" value="Eukaryota"/>
</dbReference>
<keyword evidence="8 10" id="KW-0325">Glycoprotein</keyword>
<proteinExistence type="inferred from homology"/>
<evidence type="ECO:0000256" key="1">
    <source>
        <dbReference type="ARBA" id="ARBA00004651"/>
    </source>
</evidence>
<reference evidence="14" key="1">
    <citation type="submission" date="2011-05" db="EMBL/GenBank/DDBJ databases">
        <authorList>
            <person name="Richards S.R."/>
            <person name="Qu J."/>
            <person name="Jiang H."/>
            <person name="Jhangiani S.N."/>
            <person name="Agravi P."/>
            <person name="Goodspeed R."/>
            <person name="Gross S."/>
            <person name="Mandapat C."/>
            <person name="Jackson L."/>
            <person name="Mathew T."/>
            <person name="Pu L."/>
            <person name="Thornton R."/>
            <person name="Saada N."/>
            <person name="Wilczek-Boney K.B."/>
            <person name="Lee S."/>
            <person name="Kovar C."/>
            <person name="Wu Y."/>
            <person name="Scherer S.E."/>
            <person name="Worley K.C."/>
            <person name="Muzny D.M."/>
            <person name="Gibbs R."/>
        </authorList>
    </citation>
    <scope>NUCLEOTIDE SEQUENCE</scope>
    <source>
        <strain evidence="14">Brora</strain>
    </source>
</reference>